<dbReference type="OrthoDB" id="295078at2759"/>
<feature type="compositionally biased region" description="Polar residues" evidence="4">
    <location>
        <begin position="150"/>
        <end position="162"/>
    </location>
</feature>
<reference evidence="6 7" key="1">
    <citation type="journal article" date="2017" name="Mycologia">
        <title>Bifiguratus adelaidae, gen. et sp. nov., a new member of Mucoromycotina in endophytic and soil-dwelling habitats.</title>
        <authorList>
            <person name="Torres-Cruz T.J."/>
            <person name="Billingsley Tobias T.L."/>
            <person name="Almatruk M."/>
            <person name="Hesse C."/>
            <person name="Kuske C.R."/>
            <person name="Desiro A."/>
            <person name="Benucci G.M."/>
            <person name="Bonito G."/>
            <person name="Stajich J.E."/>
            <person name="Dunlap C."/>
            <person name="Arnold A.E."/>
            <person name="Porras-Alfaro A."/>
        </authorList>
    </citation>
    <scope>NUCLEOTIDE SEQUENCE [LARGE SCALE GENOMIC DNA]</scope>
    <source>
        <strain evidence="6 7">AZ0501</strain>
    </source>
</reference>
<dbReference type="EMBL" id="MVBO01000001">
    <property type="protein sequence ID" value="OZJ06982.1"/>
    <property type="molecule type" value="Genomic_DNA"/>
</dbReference>
<dbReference type="PROSITE" id="PS50086">
    <property type="entry name" value="TBC_RABGAP"/>
    <property type="match status" value="1"/>
</dbReference>
<evidence type="ECO:0000259" key="5">
    <source>
        <dbReference type="PROSITE" id="PS50086"/>
    </source>
</evidence>
<dbReference type="AlphaFoldDB" id="A0A261Y8Q1"/>
<name>A0A261Y8Q1_9FUNG</name>
<organism evidence="6 7">
    <name type="scientific">Bifiguratus adelaidae</name>
    <dbReference type="NCBI Taxonomy" id="1938954"/>
    <lineage>
        <taxon>Eukaryota</taxon>
        <taxon>Fungi</taxon>
        <taxon>Fungi incertae sedis</taxon>
        <taxon>Mucoromycota</taxon>
        <taxon>Mucoromycotina</taxon>
        <taxon>Endogonomycetes</taxon>
        <taxon>Endogonales</taxon>
        <taxon>Endogonales incertae sedis</taxon>
        <taxon>Bifiguratus</taxon>
    </lineage>
</organism>
<gene>
    <name evidence="6" type="ORF">BZG36_00053</name>
</gene>
<dbReference type="SUPFAM" id="SSF47923">
    <property type="entry name" value="Ypt/Rab-GAP domain of gyp1p"/>
    <property type="match status" value="2"/>
</dbReference>
<dbReference type="Gene3D" id="1.10.472.80">
    <property type="entry name" value="Ypt/Rab-GAP domain of gyp1p, domain 3"/>
    <property type="match status" value="1"/>
</dbReference>
<feature type="compositionally biased region" description="Basic and acidic residues" evidence="4">
    <location>
        <begin position="20"/>
        <end position="36"/>
    </location>
</feature>
<dbReference type="Gene3D" id="1.10.10.750">
    <property type="entry name" value="Ypt/Rab-GAP domain of gyp1p, domain 1"/>
    <property type="match status" value="1"/>
</dbReference>
<accession>A0A261Y8Q1</accession>
<sequence length="714" mass="80041">MGKERNSSDSVEYQPPSPDPHQEHESSQPDKGHSTDGQESTSNTHHLYNEDLHSLDDATSELDEAQPDTSNHDQFLQVHVDPAQKDSSAYNTPTSEPELGGMYHSVSPTSPVAANRNLLAPPTETEDLAEVSLSEDSNGTAKAPPRRTSFRSIFSSVTSMATMSPFSSGSTQPTTPPETSPKTSRSSSTVSALISPPPPRPSAYFHANHKDSDRSTISSVTSVTSASGSNYDLLLNKVERDEPSEKRSEVSEGLKGSFDKLYQMMTMRDSGKASPVGDDDEINWDFWSNCVSNYTATAKSQPKVLTAQIQKGLPPPLRGMLWQLFASSKQADLESVYTTLLKQPSVYEKMIQRDLARTFPRLEYFKDGGGEGQEGLFQVAKAYSAYDKEVGYCQGLGFVIGPLLLNMPEEEAFCLFVRLMYHYGLRTHFTPHMEGLHLRLYQFDRLLAEYVPQVANHLAQQNMRATMYASQWFMTMFAYRFPLDLVYSVYDVVFAEGLDALFRFGIALMKRNEERILSLEFENLIEFLKNEIFEVYRDNTRGFVADTYTVKITTKKLARLAKEYQAEVAKATAENTEIEQLKRANAGLDTQVKELKHAIEALSGDHNTLAQDLVSSKLELAQTQDVNDALKLQVSELKRMLDALPAQVEARVQSEMDTLMNKNAELVKRNEALEDQLAEMESMMVEMKVRYAESENERQGLGRKLNDLRKMMGA</sequence>
<protein>
    <recommendedName>
        <fullName evidence="5">Rab-GAP TBC domain-containing protein</fullName>
    </recommendedName>
</protein>
<dbReference type="InterPro" id="IPR000195">
    <property type="entry name" value="Rab-GAP-TBC_dom"/>
</dbReference>
<evidence type="ECO:0000313" key="6">
    <source>
        <dbReference type="EMBL" id="OZJ06982.1"/>
    </source>
</evidence>
<evidence type="ECO:0000256" key="3">
    <source>
        <dbReference type="SAM" id="Coils"/>
    </source>
</evidence>
<feature type="coiled-coil region" evidence="3">
    <location>
        <begin position="554"/>
        <end position="711"/>
    </location>
</feature>
<dbReference type="FunFam" id="1.10.8.270:FF:000001">
    <property type="entry name" value="TBC1 domain family member 1"/>
    <property type="match status" value="1"/>
</dbReference>
<feature type="compositionally biased region" description="Low complexity" evidence="4">
    <location>
        <begin position="164"/>
        <end position="173"/>
    </location>
</feature>
<dbReference type="FunFam" id="1.10.10.750:FF:000003">
    <property type="entry name" value="GTPase activating protein (Evi5)"/>
    <property type="match status" value="1"/>
</dbReference>
<feature type="compositionally biased region" description="Polar residues" evidence="4">
    <location>
        <begin position="37"/>
        <end position="46"/>
    </location>
</feature>
<comment type="caution">
    <text evidence="6">The sequence shown here is derived from an EMBL/GenBank/DDBJ whole genome shotgun (WGS) entry which is preliminary data.</text>
</comment>
<dbReference type="SMART" id="SM00164">
    <property type="entry name" value="TBC"/>
    <property type="match status" value="1"/>
</dbReference>
<dbReference type="InterPro" id="IPR050302">
    <property type="entry name" value="Rab_GAP_TBC_domain"/>
</dbReference>
<dbReference type="PANTHER" id="PTHR47219:SF9">
    <property type="entry name" value="GTPASE ACTIVATING PROTEIN AND CENTROSOME-ASSOCIATED, ISOFORM B"/>
    <property type="match status" value="1"/>
</dbReference>
<feature type="compositionally biased region" description="Low complexity" evidence="4">
    <location>
        <begin position="180"/>
        <end position="194"/>
    </location>
</feature>
<dbReference type="Proteomes" id="UP000242875">
    <property type="component" value="Unassembled WGS sequence"/>
</dbReference>
<feature type="compositionally biased region" description="Basic and acidic residues" evidence="4">
    <location>
        <begin position="47"/>
        <end position="56"/>
    </location>
</feature>
<evidence type="ECO:0000256" key="4">
    <source>
        <dbReference type="SAM" id="MobiDB-lite"/>
    </source>
</evidence>
<keyword evidence="7" id="KW-1185">Reference proteome</keyword>
<evidence type="ECO:0000313" key="7">
    <source>
        <dbReference type="Proteomes" id="UP000242875"/>
    </source>
</evidence>
<evidence type="ECO:0000256" key="1">
    <source>
        <dbReference type="ARBA" id="ARBA00022468"/>
    </source>
</evidence>
<evidence type="ECO:0000256" key="2">
    <source>
        <dbReference type="ARBA" id="ARBA00023054"/>
    </source>
</evidence>
<keyword evidence="2 3" id="KW-0175">Coiled coil</keyword>
<feature type="region of interest" description="Disordered" evidence="4">
    <location>
        <begin position="1"/>
        <end position="222"/>
    </location>
</feature>
<dbReference type="Gene3D" id="1.10.8.270">
    <property type="entry name" value="putative rabgap domain of human tbc1 domain family member 14 like domains"/>
    <property type="match status" value="1"/>
</dbReference>
<dbReference type="InterPro" id="IPR035969">
    <property type="entry name" value="Rab-GAP_TBC_sf"/>
</dbReference>
<dbReference type="GO" id="GO:0005096">
    <property type="term" value="F:GTPase activator activity"/>
    <property type="evidence" value="ECO:0007669"/>
    <property type="project" value="UniProtKB-KW"/>
</dbReference>
<dbReference type="PANTHER" id="PTHR47219">
    <property type="entry name" value="RAB GTPASE-ACTIVATING PROTEIN 1-LIKE"/>
    <property type="match status" value="1"/>
</dbReference>
<feature type="compositionally biased region" description="Polar residues" evidence="4">
    <location>
        <begin position="85"/>
        <end position="95"/>
    </location>
</feature>
<dbReference type="FunFam" id="1.10.472.80:FF:000027">
    <property type="entry name" value="GTPase activating protein (Evi5)"/>
    <property type="match status" value="1"/>
</dbReference>
<keyword evidence="1" id="KW-0343">GTPase activation</keyword>
<dbReference type="GO" id="GO:0031267">
    <property type="term" value="F:small GTPase binding"/>
    <property type="evidence" value="ECO:0007669"/>
    <property type="project" value="TreeGrafter"/>
</dbReference>
<feature type="domain" description="Rab-GAP TBC" evidence="5">
    <location>
        <begin position="312"/>
        <end position="497"/>
    </location>
</feature>
<proteinExistence type="predicted"/>
<dbReference type="Pfam" id="PF23436">
    <property type="entry name" value="RabGap-TBC_2"/>
    <property type="match status" value="1"/>
</dbReference>